<feature type="transmembrane region" description="Helical" evidence="1">
    <location>
        <begin position="109"/>
        <end position="132"/>
    </location>
</feature>
<gene>
    <name evidence="2" type="ORF">D3870_03190</name>
</gene>
<dbReference type="Proteomes" id="UP000285190">
    <property type="component" value="Unassembled WGS sequence"/>
</dbReference>
<feature type="transmembrane region" description="Helical" evidence="1">
    <location>
        <begin position="16"/>
        <end position="38"/>
    </location>
</feature>
<comment type="caution">
    <text evidence="2">The sequence shown here is derived from an EMBL/GenBank/DDBJ whole genome shotgun (WGS) entry which is preliminary data.</text>
</comment>
<feature type="transmembrane region" description="Helical" evidence="1">
    <location>
        <begin position="144"/>
        <end position="161"/>
    </location>
</feature>
<name>A0A418WY41_9BURK</name>
<organism evidence="2 3">
    <name type="scientific">Noviherbaspirillum cavernae</name>
    <dbReference type="NCBI Taxonomy" id="2320862"/>
    <lineage>
        <taxon>Bacteria</taxon>
        <taxon>Pseudomonadati</taxon>
        <taxon>Pseudomonadota</taxon>
        <taxon>Betaproteobacteria</taxon>
        <taxon>Burkholderiales</taxon>
        <taxon>Oxalobacteraceae</taxon>
        <taxon>Noviherbaspirillum</taxon>
    </lineage>
</organism>
<dbReference type="AlphaFoldDB" id="A0A418WY41"/>
<evidence type="ECO:0000313" key="2">
    <source>
        <dbReference type="EMBL" id="RJG05154.1"/>
    </source>
</evidence>
<dbReference type="EMBL" id="QYUN01000002">
    <property type="protein sequence ID" value="RJG05154.1"/>
    <property type="molecule type" value="Genomic_DNA"/>
</dbReference>
<evidence type="ECO:0000256" key="1">
    <source>
        <dbReference type="SAM" id="Phobius"/>
    </source>
</evidence>
<keyword evidence="3" id="KW-1185">Reference proteome</keyword>
<keyword evidence="1" id="KW-1133">Transmembrane helix</keyword>
<evidence type="ECO:0008006" key="4">
    <source>
        <dbReference type="Google" id="ProtNLM"/>
    </source>
</evidence>
<protein>
    <recommendedName>
        <fullName evidence="4">Sodium:proline symporter</fullName>
    </recommendedName>
</protein>
<evidence type="ECO:0000313" key="3">
    <source>
        <dbReference type="Proteomes" id="UP000285190"/>
    </source>
</evidence>
<keyword evidence="1" id="KW-0812">Transmembrane</keyword>
<reference evidence="2 3" key="1">
    <citation type="submission" date="2018-09" db="EMBL/GenBank/DDBJ databases">
        <authorList>
            <person name="Zhu H."/>
        </authorList>
    </citation>
    <scope>NUCLEOTIDE SEQUENCE [LARGE SCALE GENOMIC DNA]</scope>
    <source>
        <strain evidence="2 3">K2R10-39</strain>
    </source>
</reference>
<proteinExistence type="predicted"/>
<keyword evidence="1" id="KW-0472">Membrane</keyword>
<sequence length="166" mass="18156">MELRVRSNRLETGRPDWLAGAVAGFVAGAILMVLELLWSATEIGGNPWITTHKIAAIAMGQDALRSMTEFNVGIVSVALVIHYILGIFSGLVVAAIITGFHLDDNLSMVLLVGAVLGVVIYVINFYVMVTYYPWFADLRGSATMLAHMIFGMAAAAMYWYLGRIER</sequence>
<feature type="transmembrane region" description="Helical" evidence="1">
    <location>
        <begin position="74"/>
        <end position="97"/>
    </location>
</feature>
<dbReference type="RefSeq" id="WP_119736612.1">
    <property type="nucleotide sequence ID" value="NZ_QYUN01000002.1"/>
</dbReference>
<dbReference type="OrthoDB" id="6169516at2"/>
<accession>A0A418WY41</accession>